<feature type="chain" id="PRO_5019491256" evidence="2">
    <location>
        <begin position="33"/>
        <end position="622"/>
    </location>
</feature>
<dbReference type="EMBL" id="CP034752">
    <property type="protein sequence ID" value="QBH98681.1"/>
    <property type="molecule type" value="Genomic_DNA"/>
</dbReference>
<gene>
    <name evidence="4" type="ORF">EKN56_05465</name>
</gene>
<dbReference type="InterPro" id="IPR039424">
    <property type="entry name" value="SBP_5"/>
</dbReference>
<feature type="signal peptide" evidence="2">
    <location>
        <begin position="1"/>
        <end position="32"/>
    </location>
</feature>
<name>A0A411WR37_9GAMM</name>
<dbReference type="Gene3D" id="3.40.190.10">
    <property type="entry name" value="Periplasmic binding protein-like II"/>
    <property type="match status" value="1"/>
</dbReference>
<dbReference type="Gene3D" id="3.10.105.10">
    <property type="entry name" value="Dipeptide-binding Protein, Domain 3"/>
    <property type="match status" value="1"/>
</dbReference>
<dbReference type="GO" id="GO:0015833">
    <property type="term" value="P:peptide transport"/>
    <property type="evidence" value="ECO:0007669"/>
    <property type="project" value="TreeGrafter"/>
</dbReference>
<evidence type="ECO:0000259" key="3">
    <source>
        <dbReference type="Pfam" id="PF00496"/>
    </source>
</evidence>
<organism evidence="4 5">
    <name type="scientific">Limnobaculum zhutongyuii</name>
    <dbReference type="NCBI Taxonomy" id="2498113"/>
    <lineage>
        <taxon>Bacteria</taxon>
        <taxon>Pseudomonadati</taxon>
        <taxon>Pseudomonadota</taxon>
        <taxon>Gammaproteobacteria</taxon>
        <taxon>Enterobacterales</taxon>
        <taxon>Budviciaceae</taxon>
        <taxon>Limnobaculum</taxon>
    </lineage>
</organism>
<dbReference type="Pfam" id="PF00496">
    <property type="entry name" value="SBP_bac_5"/>
    <property type="match status" value="1"/>
</dbReference>
<dbReference type="Proteomes" id="UP000293154">
    <property type="component" value="Chromosome"/>
</dbReference>
<keyword evidence="1 2" id="KW-0732">Signal</keyword>
<sequence>MLQSNQWKNLTTSSLLLILSIASLFASPDSYAEDKQAVIKQGTTLSLIGSPKYPDNFQHFDYTNPLAPKGGQLTVAAIGTYDNFNRYALRGNPLDGSERLSDTLFASSEDEINSLYPLIATSARYVDNYQWMEVQINPQARFQDGTPITAEDVVYTFEKFMTEGVPQFRSVYKGVKVTALSPLVVRFDLPKPDREQMFGLVGGLPVFSKKFWQQHNLGEPLNAPPLSGGPYTIDSYKLGQYIVYKRVNNYWAADLPVNKGRYNFDTIRYDYYLDDNVALEAFKAGAYDFRVESSPKKWATQYQGKNFDLGYIVKKDWENQAAQDTRWLSFNIQRPIFANPKVREAITLAFDFHWMNKALFYSAYQQPRSYFQNTVYAATGLPDKDELAWLTPLKDKIPAEVFTHPYQPPVTDSSGYSRKNLLHAIQLLKEAGWEIKDKELINSQTGQPFTFELLLQSGMESNAMYVLPFQQNLAKLGIKMEARYVDSSQFVSRLRSRDFDMIPQRYSAMEYPSPVTLMILWNSAYINSTYNRPGISDPAVDELTQLIATYQGQEKPLLSLGRALDRVLTWHHLMIPMWYSNHDRFAYWDKYSMPEIRPKSSLGIDTWWYDVNKAAHLPEQRR</sequence>
<feature type="domain" description="Solute-binding protein family 5" evidence="3">
    <location>
        <begin position="115"/>
        <end position="525"/>
    </location>
</feature>
<dbReference type="PANTHER" id="PTHR30290">
    <property type="entry name" value="PERIPLASMIC BINDING COMPONENT OF ABC TRANSPORTER"/>
    <property type="match status" value="1"/>
</dbReference>
<keyword evidence="5" id="KW-1185">Reference proteome</keyword>
<dbReference type="PANTHER" id="PTHR30290:SF64">
    <property type="entry name" value="ABC TRANSPORTER PERIPLASMIC BINDING PROTEIN"/>
    <property type="match status" value="1"/>
</dbReference>
<dbReference type="InterPro" id="IPR030678">
    <property type="entry name" value="Peptide/Ni-bd"/>
</dbReference>
<dbReference type="GO" id="GO:0043190">
    <property type="term" value="C:ATP-binding cassette (ABC) transporter complex"/>
    <property type="evidence" value="ECO:0007669"/>
    <property type="project" value="InterPro"/>
</dbReference>
<evidence type="ECO:0000256" key="2">
    <source>
        <dbReference type="SAM" id="SignalP"/>
    </source>
</evidence>
<evidence type="ECO:0000313" key="4">
    <source>
        <dbReference type="EMBL" id="QBH98681.1"/>
    </source>
</evidence>
<dbReference type="OrthoDB" id="9803988at2"/>
<evidence type="ECO:0000313" key="5">
    <source>
        <dbReference type="Proteomes" id="UP000293154"/>
    </source>
</evidence>
<dbReference type="CDD" id="cd08497">
    <property type="entry name" value="MbnE-like"/>
    <property type="match status" value="1"/>
</dbReference>
<dbReference type="GO" id="GO:1904680">
    <property type="term" value="F:peptide transmembrane transporter activity"/>
    <property type="evidence" value="ECO:0007669"/>
    <property type="project" value="TreeGrafter"/>
</dbReference>
<evidence type="ECO:0000256" key="1">
    <source>
        <dbReference type="ARBA" id="ARBA00022729"/>
    </source>
</evidence>
<dbReference type="GO" id="GO:0042884">
    <property type="term" value="P:microcin transport"/>
    <property type="evidence" value="ECO:0007669"/>
    <property type="project" value="TreeGrafter"/>
</dbReference>
<dbReference type="AlphaFoldDB" id="A0A411WR37"/>
<proteinExistence type="predicted"/>
<protein>
    <submittedName>
        <fullName evidence="4">ABC transporter substrate-binding protein</fullName>
    </submittedName>
</protein>
<dbReference type="SUPFAM" id="SSF53850">
    <property type="entry name" value="Periplasmic binding protein-like II"/>
    <property type="match status" value="1"/>
</dbReference>
<dbReference type="KEGG" id="prag:EKN56_05465"/>
<dbReference type="PIRSF" id="PIRSF002741">
    <property type="entry name" value="MppA"/>
    <property type="match status" value="1"/>
</dbReference>
<dbReference type="InterPro" id="IPR000914">
    <property type="entry name" value="SBP_5_dom"/>
</dbReference>
<dbReference type="RefSeq" id="WP_130593605.1">
    <property type="nucleotide sequence ID" value="NZ_CP034752.1"/>
</dbReference>
<reference evidence="4 5" key="1">
    <citation type="submission" date="2019-03" db="EMBL/GenBank/DDBJ databases">
        <title>Pragia sp. nov. isolated from the gut tract of Carduelis flavirostris.</title>
        <authorList>
            <person name="Ge Y."/>
        </authorList>
    </citation>
    <scope>NUCLEOTIDE SEQUENCE [LARGE SCALE GENOMIC DNA]</scope>
    <source>
        <strain evidence="4 5">CF-458</strain>
    </source>
</reference>
<accession>A0A411WR37</accession>
<dbReference type="GO" id="GO:0030288">
    <property type="term" value="C:outer membrane-bounded periplasmic space"/>
    <property type="evidence" value="ECO:0007669"/>
    <property type="project" value="TreeGrafter"/>
</dbReference>